<keyword evidence="8" id="KW-0482">Metalloprotease</keyword>
<dbReference type="GO" id="GO:0006526">
    <property type="term" value="P:L-arginine biosynthetic process"/>
    <property type="evidence" value="ECO:0007669"/>
    <property type="project" value="TreeGrafter"/>
</dbReference>
<evidence type="ECO:0000313" key="10">
    <source>
        <dbReference type="EMBL" id="KGX91248.1"/>
    </source>
</evidence>
<dbReference type="NCBIfam" id="NF005591">
    <property type="entry name" value="PRK07318.1"/>
    <property type="match status" value="1"/>
</dbReference>
<dbReference type="GO" id="GO:0006508">
    <property type="term" value="P:proteolysis"/>
    <property type="evidence" value="ECO:0007669"/>
    <property type="project" value="UniProtKB-KW"/>
</dbReference>
<dbReference type="InterPro" id="IPR002933">
    <property type="entry name" value="Peptidase_M20"/>
</dbReference>
<proteinExistence type="inferred from homology"/>
<dbReference type="SUPFAM" id="SSF53187">
    <property type="entry name" value="Zn-dependent exopeptidases"/>
    <property type="match status" value="1"/>
</dbReference>
<dbReference type="Proteomes" id="UP000030403">
    <property type="component" value="Unassembled WGS sequence"/>
</dbReference>
<evidence type="ECO:0000256" key="6">
    <source>
        <dbReference type="ARBA" id="ARBA00022833"/>
    </source>
</evidence>
<dbReference type="PROSITE" id="PS00759">
    <property type="entry name" value="ARGE_DAPE_CPG2_2"/>
    <property type="match status" value="1"/>
</dbReference>
<reference evidence="10 11" key="1">
    <citation type="submission" date="2013-08" db="EMBL/GenBank/DDBJ databases">
        <authorList>
            <person name="Huang J."/>
            <person name="Wang G."/>
        </authorList>
    </citation>
    <scope>NUCLEOTIDE SEQUENCE [LARGE SCALE GENOMIC DNA]</scope>
    <source>
        <strain evidence="10 11">BH030004</strain>
    </source>
</reference>
<dbReference type="GO" id="GO:0008270">
    <property type="term" value="F:zinc ion binding"/>
    <property type="evidence" value="ECO:0007669"/>
    <property type="project" value="InterPro"/>
</dbReference>
<dbReference type="InterPro" id="IPR010964">
    <property type="entry name" value="M20A_pepV-rel"/>
</dbReference>
<comment type="similarity">
    <text evidence="2">Belongs to the peptidase M20A family.</text>
</comment>
<dbReference type="OrthoDB" id="9761532at2"/>
<evidence type="ECO:0000256" key="3">
    <source>
        <dbReference type="ARBA" id="ARBA00022670"/>
    </source>
</evidence>
<keyword evidence="11" id="KW-1185">Reference proteome</keyword>
<dbReference type="GO" id="GO:0008777">
    <property type="term" value="F:acetylornithine deacetylase activity"/>
    <property type="evidence" value="ECO:0007669"/>
    <property type="project" value="TreeGrafter"/>
</dbReference>
<dbReference type="STRING" id="1385511.GCA_000425225_00769"/>
<dbReference type="RefSeq" id="WP_036841707.1">
    <property type="nucleotide sequence ID" value="NZ_AULJ01000008.1"/>
</dbReference>
<dbReference type="CDD" id="cd03888">
    <property type="entry name" value="M20_PepV"/>
    <property type="match status" value="1"/>
</dbReference>
<evidence type="ECO:0000313" key="11">
    <source>
        <dbReference type="Proteomes" id="UP000030403"/>
    </source>
</evidence>
<keyword evidence="4" id="KW-0479">Metal-binding</keyword>
<dbReference type="eggNOG" id="COG0624">
    <property type="taxonomic scope" value="Bacteria"/>
</dbReference>
<keyword evidence="7" id="KW-0224">Dipeptidase</keyword>
<keyword evidence="9" id="KW-0175">Coiled coil</keyword>
<dbReference type="AlphaFoldDB" id="A0A0A5GJ43"/>
<comment type="cofactor">
    <cofactor evidence="1">
        <name>Zn(2+)</name>
        <dbReference type="ChEBI" id="CHEBI:29105"/>
    </cofactor>
</comment>
<dbReference type="PANTHER" id="PTHR43808:SF31">
    <property type="entry name" value="N-ACETYL-L-CITRULLINE DEACETYLASE"/>
    <property type="match status" value="1"/>
</dbReference>
<dbReference type="InterPro" id="IPR036264">
    <property type="entry name" value="Bact_exopeptidase_dim_dom"/>
</dbReference>
<evidence type="ECO:0000256" key="5">
    <source>
        <dbReference type="ARBA" id="ARBA00022801"/>
    </source>
</evidence>
<dbReference type="PANTHER" id="PTHR43808">
    <property type="entry name" value="ACETYLORNITHINE DEACETYLASE"/>
    <property type="match status" value="1"/>
</dbReference>
<feature type="coiled-coil region" evidence="9">
    <location>
        <begin position="5"/>
        <end position="32"/>
    </location>
</feature>
<gene>
    <name evidence="10" type="ORF">N783_11275</name>
</gene>
<dbReference type="GO" id="GO:0008237">
    <property type="term" value="F:metallopeptidase activity"/>
    <property type="evidence" value="ECO:0007669"/>
    <property type="project" value="UniProtKB-KW"/>
</dbReference>
<sequence>MSQQVNFYEEVMKRKEELLDDLTQLLKIESTKDLERASPGRPMGDKIGEAFDWMLNLAEQNGFETDQLDGYAGWADLGEGDEPIVALGHLDVVPASGEWSHPPFEPVIKEGKLYARGAIDDKGPTLAAFYAMKIIKELELPLQHKLRLIFGTDEESGMRGMKKYVEEKGQPSYGFSPDAIFPIIYAEKGQINPTLTKSIPSTDGGDCTLKTFHGGERINMVPDECVATVEFHDPLKIEEAIQEFEDFCHKENLSGYTKHKEIGIEFHLNGTSVHGMEPYNGVNAALQLAHFLSRYTFDEQGSQFILFVHDRMYQDFYGKRLDIDVEHEEMGPLTVNAGVFRYELGGKAEIHLNIRCPINTDYDHTIDMVERAGKTYDFAISEIRQKEPHYVDRNHPTIQVMKQAYEEETGEEATLLTTGGATYARFLKNGVAFGALFPGKTMTAHQIDEYIDIDDLLKATAIYARALYELGNLSDLEG</sequence>
<keyword evidence="6" id="KW-0862">Zinc</keyword>
<dbReference type="SUPFAM" id="SSF55031">
    <property type="entry name" value="Bacterial exopeptidase dimerisation domain"/>
    <property type="match status" value="1"/>
</dbReference>
<evidence type="ECO:0000256" key="8">
    <source>
        <dbReference type="ARBA" id="ARBA00023049"/>
    </source>
</evidence>
<evidence type="ECO:0000256" key="7">
    <source>
        <dbReference type="ARBA" id="ARBA00022997"/>
    </source>
</evidence>
<protein>
    <submittedName>
        <fullName evidence="10">Xaa-His dipeptidase</fullName>
    </submittedName>
</protein>
<dbReference type="Pfam" id="PF01546">
    <property type="entry name" value="Peptidase_M20"/>
    <property type="match status" value="1"/>
</dbReference>
<evidence type="ECO:0000256" key="9">
    <source>
        <dbReference type="SAM" id="Coils"/>
    </source>
</evidence>
<dbReference type="InterPro" id="IPR050072">
    <property type="entry name" value="Peptidase_M20A"/>
</dbReference>
<evidence type="ECO:0000256" key="2">
    <source>
        <dbReference type="ARBA" id="ARBA00006247"/>
    </source>
</evidence>
<evidence type="ECO:0000256" key="4">
    <source>
        <dbReference type="ARBA" id="ARBA00022723"/>
    </source>
</evidence>
<dbReference type="EMBL" id="AVPF01000003">
    <property type="protein sequence ID" value="KGX91248.1"/>
    <property type="molecule type" value="Genomic_DNA"/>
</dbReference>
<accession>A0A0A5GJ43</accession>
<keyword evidence="5" id="KW-0378">Hydrolase</keyword>
<dbReference type="Gene3D" id="3.30.70.360">
    <property type="match status" value="2"/>
</dbReference>
<evidence type="ECO:0000256" key="1">
    <source>
        <dbReference type="ARBA" id="ARBA00001947"/>
    </source>
</evidence>
<dbReference type="Gene3D" id="3.40.630.10">
    <property type="entry name" value="Zn peptidases"/>
    <property type="match status" value="1"/>
</dbReference>
<comment type="caution">
    <text evidence="10">The sequence shown here is derived from an EMBL/GenBank/DDBJ whole genome shotgun (WGS) entry which is preliminary data.</text>
</comment>
<keyword evidence="3" id="KW-0645">Protease</keyword>
<dbReference type="InterPro" id="IPR001261">
    <property type="entry name" value="ArgE/DapE_CS"/>
</dbReference>
<dbReference type="GO" id="GO:0016805">
    <property type="term" value="F:dipeptidase activity"/>
    <property type="evidence" value="ECO:0007669"/>
    <property type="project" value="UniProtKB-KW"/>
</dbReference>
<organism evidence="10 11">
    <name type="scientific">Pontibacillus marinus BH030004 = DSM 16465</name>
    <dbReference type="NCBI Taxonomy" id="1385511"/>
    <lineage>
        <taxon>Bacteria</taxon>
        <taxon>Bacillati</taxon>
        <taxon>Bacillota</taxon>
        <taxon>Bacilli</taxon>
        <taxon>Bacillales</taxon>
        <taxon>Bacillaceae</taxon>
        <taxon>Pontibacillus</taxon>
    </lineage>
</organism>
<dbReference type="NCBIfam" id="TIGR01887">
    <property type="entry name" value="dipeptidaselike"/>
    <property type="match status" value="1"/>
</dbReference>
<name>A0A0A5GJ43_9BACI</name>